<evidence type="ECO:0000259" key="4">
    <source>
        <dbReference type="Pfam" id="PF25137"/>
    </source>
</evidence>
<dbReference type="RefSeq" id="WP_166008201.1">
    <property type="nucleotide sequence ID" value="NZ_CP049886.1"/>
</dbReference>
<sequence length="382" mass="41044">MDFKLEQKVKVVVTDNLSECVLEILATTNYKKPMLVMDSFLNSTPIIGQLKNDLNDQNIEFVLYDRIVSDPPVELVDTGAKICLDNKCDCIIAIGGGSSIDVARGINIIRHNGGSIVDYVNPIKPIKNCAGLIAVPTTSGTGSELSNALIVTDTKTSQKLAVLANESLSEIAILNPELLMSLPKNMTIATGLDTFSHAAEGYTSNLSSPVTDAICEKVMYLVVKYLPTAVADGSNREARERMMVAAALGGWMLNNCGTHVGHSTAHILGSKYKIPHGMACSYALPGALEYVAPVLPKKIKEIGYILGATFSDDCTPEEIAKITSDAYINFRDNILGMAPFSDLGISENDLYKNAQSIAEERFAGNTPRLVDVDGALGLLKKL</sequence>
<feature type="domain" description="Fe-containing alcohol dehydrogenase-like C-terminal" evidence="4">
    <location>
        <begin position="187"/>
        <end position="381"/>
    </location>
</feature>
<dbReference type="GO" id="GO:0004022">
    <property type="term" value="F:alcohol dehydrogenase (NAD+) activity"/>
    <property type="evidence" value="ECO:0007669"/>
    <property type="project" value="TreeGrafter"/>
</dbReference>
<dbReference type="FunFam" id="3.40.50.1970:FF:000003">
    <property type="entry name" value="Alcohol dehydrogenase, iron-containing"/>
    <property type="match status" value="1"/>
</dbReference>
<gene>
    <name evidence="5" type="ORF">G7081_06890</name>
</gene>
<organism evidence="5 6">
    <name type="scientific">Vagococcus coleopterorum</name>
    <dbReference type="NCBI Taxonomy" id="2714946"/>
    <lineage>
        <taxon>Bacteria</taxon>
        <taxon>Bacillati</taxon>
        <taxon>Bacillota</taxon>
        <taxon>Bacilli</taxon>
        <taxon>Lactobacillales</taxon>
        <taxon>Enterococcaceae</taxon>
        <taxon>Vagococcus</taxon>
    </lineage>
</organism>
<dbReference type="Gene3D" id="1.20.1090.10">
    <property type="entry name" value="Dehydroquinate synthase-like - alpha domain"/>
    <property type="match status" value="1"/>
</dbReference>
<dbReference type="KEGG" id="vah:G7081_06890"/>
<accession>A0A6G8APG5</accession>
<dbReference type="Gene3D" id="3.40.50.1970">
    <property type="match status" value="1"/>
</dbReference>
<dbReference type="CDD" id="cd14863">
    <property type="entry name" value="Fe-ADH-like"/>
    <property type="match status" value="1"/>
</dbReference>
<evidence type="ECO:0000256" key="1">
    <source>
        <dbReference type="ARBA" id="ARBA00007358"/>
    </source>
</evidence>
<keyword evidence="2" id="KW-0560">Oxidoreductase</keyword>
<evidence type="ECO:0000259" key="3">
    <source>
        <dbReference type="Pfam" id="PF00465"/>
    </source>
</evidence>
<comment type="similarity">
    <text evidence="1">Belongs to the iron-containing alcohol dehydrogenase family.</text>
</comment>
<keyword evidence="6" id="KW-1185">Reference proteome</keyword>
<name>A0A6G8APG5_9ENTE</name>
<dbReference type="PANTHER" id="PTHR11496:SF102">
    <property type="entry name" value="ALCOHOL DEHYDROGENASE 4"/>
    <property type="match status" value="1"/>
</dbReference>
<dbReference type="EMBL" id="CP049886">
    <property type="protein sequence ID" value="QIL46813.1"/>
    <property type="molecule type" value="Genomic_DNA"/>
</dbReference>
<reference evidence="5 6" key="1">
    <citation type="submission" date="2020-03" db="EMBL/GenBank/DDBJ databases">
        <title>Vagococcus sp. nov., isolated from beetles.</title>
        <authorList>
            <person name="Hyun D.-W."/>
            <person name="Bae J.-W."/>
        </authorList>
    </citation>
    <scope>NUCLEOTIDE SEQUENCE [LARGE SCALE GENOMIC DNA]</scope>
    <source>
        <strain evidence="5 6">HDW17A</strain>
    </source>
</reference>
<dbReference type="PANTHER" id="PTHR11496">
    <property type="entry name" value="ALCOHOL DEHYDROGENASE"/>
    <property type="match status" value="1"/>
</dbReference>
<protein>
    <submittedName>
        <fullName evidence="5">Iron-containing alcohol dehydrogenase</fullName>
    </submittedName>
</protein>
<dbReference type="Pfam" id="PF25137">
    <property type="entry name" value="ADH_Fe_C"/>
    <property type="match status" value="1"/>
</dbReference>
<dbReference type="InterPro" id="IPR001670">
    <property type="entry name" value="ADH_Fe/GldA"/>
</dbReference>
<dbReference type="Pfam" id="PF00465">
    <property type="entry name" value="Fe-ADH"/>
    <property type="match status" value="1"/>
</dbReference>
<evidence type="ECO:0000313" key="5">
    <source>
        <dbReference type="EMBL" id="QIL46813.1"/>
    </source>
</evidence>
<dbReference type="SUPFAM" id="SSF56796">
    <property type="entry name" value="Dehydroquinate synthase-like"/>
    <property type="match status" value="1"/>
</dbReference>
<dbReference type="GO" id="GO:0046872">
    <property type="term" value="F:metal ion binding"/>
    <property type="evidence" value="ECO:0007669"/>
    <property type="project" value="InterPro"/>
</dbReference>
<dbReference type="InterPro" id="IPR039697">
    <property type="entry name" value="Alcohol_dehydrogenase_Fe"/>
</dbReference>
<feature type="domain" description="Alcohol dehydrogenase iron-type/glycerol dehydrogenase GldA" evidence="3">
    <location>
        <begin position="15"/>
        <end position="176"/>
    </location>
</feature>
<evidence type="ECO:0000313" key="6">
    <source>
        <dbReference type="Proteomes" id="UP000500890"/>
    </source>
</evidence>
<proteinExistence type="inferred from homology"/>
<dbReference type="AlphaFoldDB" id="A0A6G8APG5"/>
<dbReference type="Proteomes" id="UP000500890">
    <property type="component" value="Chromosome"/>
</dbReference>
<dbReference type="InterPro" id="IPR056798">
    <property type="entry name" value="ADH_Fe_C"/>
</dbReference>
<evidence type="ECO:0000256" key="2">
    <source>
        <dbReference type="ARBA" id="ARBA00023002"/>
    </source>
</evidence>